<reference evidence="1" key="1">
    <citation type="submission" date="2020-11" db="EMBL/GenBank/DDBJ databases">
        <authorList>
            <person name="Whitehead M."/>
        </authorList>
    </citation>
    <scope>NUCLEOTIDE SEQUENCE</scope>
    <source>
        <strain evidence="1">EGII</strain>
    </source>
</reference>
<dbReference type="Proteomes" id="UP000606786">
    <property type="component" value="Unassembled WGS sequence"/>
</dbReference>
<keyword evidence="2" id="KW-1185">Reference proteome</keyword>
<gene>
    <name evidence="1" type="ORF">CCAP1982_LOCUS21410</name>
</gene>
<dbReference type="EMBL" id="CAJHJT010000056">
    <property type="protein sequence ID" value="CAD7013342.1"/>
    <property type="molecule type" value="Genomic_DNA"/>
</dbReference>
<organism evidence="1 2">
    <name type="scientific">Ceratitis capitata</name>
    <name type="common">Mediterranean fruit fly</name>
    <name type="synonym">Tephritis capitata</name>
    <dbReference type="NCBI Taxonomy" id="7213"/>
    <lineage>
        <taxon>Eukaryota</taxon>
        <taxon>Metazoa</taxon>
        <taxon>Ecdysozoa</taxon>
        <taxon>Arthropoda</taxon>
        <taxon>Hexapoda</taxon>
        <taxon>Insecta</taxon>
        <taxon>Pterygota</taxon>
        <taxon>Neoptera</taxon>
        <taxon>Endopterygota</taxon>
        <taxon>Diptera</taxon>
        <taxon>Brachycera</taxon>
        <taxon>Muscomorpha</taxon>
        <taxon>Tephritoidea</taxon>
        <taxon>Tephritidae</taxon>
        <taxon>Ceratitis</taxon>
        <taxon>Ceratitis</taxon>
    </lineage>
</organism>
<evidence type="ECO:0000313" key="1">
    <source>
        <dbReference type="EMBL" id="CAD7013342.1"/>
    </source>
</evidence>
<proteinExistence type="predicted"/>
<accession>A0A811VGT2</accession>
<dbReference type="AlphaFoldDB" id="A0A811VGT2"/>
<protein>
    <submittedName>
        <fullName evidence="1">(Mediterranean fruit fly) hypothetical protein</fullName>
    </submittedName>
</protein>
<evidence type="ECO:0000313" key="2">
    <source>
        <dbReference type="Proteomes" id="UP000606786"/>
    </source>
</evidence>
<comment type="caution">
    <text evidence="1">The sequence shown here is derived from an EMBL/GenBank/DDBJ whole genome shotgun (WGS) entry which is preliminary data.</text>
</comment>
<sequence>MILIKVDREHDLLVSVAESRSLTSTNKRKILLLTTKILTRTATAHAYQPSNQPVYQINRISQTFLNRVIKALITDLQMTTVDAVDTVEPHKIRPQEWSRAYAAHGGCHQQISLLSI</sequence>
<name>A0A811VGT2_CERCA</name>